<dbReference type="Proteomes" id="UP001556367">
    <property type="component" value="Unassembled WGS sequence"/>
</dbReference>
<evidence type="ECO:0000313" key="3">
    <source>
        <dbReference type="Proteomes" id="UP001556367"/>
    </source>
</evidence>
<comment type="caution">
    <text evidence="2">The sequence shown here is derived from an EMBL/GenBank/DDBJ whole genome shotgun (WGS) entry which is preliminary data.</text>
</comment>
<reference evidence="3" key="1">
    <citation type="submission" date="2024-06" db="EMBL/GenBank/DDBJ databases">
        <title>Multi-omics analyses provide insights into the biosynthesis of the anticancer antibiotic pleurotin in Hohenbuehelia grisea.</title>
        <authorList>
            <person name="Weaver J.A."/>
            <person name="Alberti F."/>
        </authorList>
    </citation>
    <scope>NUCLEOTIDE SEQUENCE [LARGE SCALE GENOMIC DNA]</scope>
    <source>
        <strain evidence="3">T-177</strain>
    </source>
</reference>
<protein>
    <submittedName>
        <fullName evidence="2">Uncharacterized protein</fullName>
    </submittedName>
</protein>
<organism evidence="2 3">
    <name type="scientific">Hohenbuehelia grisea</name>
    <dbReference type="NCBI Taxonomy" id="104357"/>
    <lineage>
        <taxon>Eukaryota</taxon>
        <taxon>Fungi</taxon>
        <taxon>Dikarya</taxon>
        <taxon>Basidiomycota</taxon>
        <taxon>Agaricomycotina</taxon>
        <taxon>Agaricomycetes</taxon>
        <taxon>Agaricomycetidae</taxon>
        <taxon>Agaricales</taxon>
        <taxon>Pleurotineae</taxon>
        <taxon>Pleurotaceae</taxon>
        <taxon>Hohenbuehelia</taxon>
    </lineage>
</organism>
<evidence type="ECO:0000313" key="2">
    <source>
        <dbReference type="EMBL" id="KAL0959387.1"/>
    </source>
</evidence>
<proteinExistence type="predicted"/>
<accession>A0ABR3JWA9</accession>
<keyword evidence="3" id="KW-1185">Reference proteome</keyword>
<gene>
    <name evidence="2" type="ORF">HGRIS_014638</name>
</gene>
<feature type="region of interest" description="Disordered" evidence="1">
    <location>
        <begin position="1"/>
        <end position="41"/>
    </location>
</feature>
<dbReference type="EMBL" id="JASNQZ010000003">
    <property type="protein sequence ID" value="KAL0959387.1"/>
    <property type="molecule type" value="Genomic_DNA"/>
</dbReference>
<name>A0ABR3JWA9_9AGAR</name>
<evidence type="ECO:0000256" key="1">
    <source>
        <dbReference type="SAM" id="MobiDB-lite"/>
    </source>
</evidence>
<sequence>MFWLQQPHACREENDEDDNSHRTLGPRVSFGGFGVENDPGPTKARVRATYATRYTKLENSAHNVLRCCTTTTTTDTTILALVSSPATAAA</sequence>